<sequence length="249" mass="27335">MGTRLIHCLDKLWDEAAELLWTNVFTELMTLFRSDQIPGETVTNSSAATTISLATTGTTTTTASTTASVFLITQAERVACSNPALNVDNPLQALSVIYDAFSYRYHACLCQALTTLLTALSVAVPSWNRTRWEQMTVCGLLAQFEGLISCFGNEMGMIEDWAWAVDRLSNIRIILRPSTESSKDSVGRADRGFCPKARLAGLNECELTVPWSAWTGAPSEIQARGRVKLRVHPVAFLVGINEQQSIAEK</sequence>
<organism evidence="5">
    <name type="scientific">Echinostoma caproni</name>
    <dbReference type="NCBI Taxonomy" id="27848"/>
    <lineage>
        <taxon>Eukaryota</taxon>
        <taxon>Metazoa</taxon>
        <taxon>Spiralia</taxon>
        <taxon>Lophotrochozoa</taxon>
        <taxon>Platyhelminthes</taxon>
        <taxon>Trematoda</taxon>
        <taxon>Digenea</taxon>
        <taxon>Plagiorchiida</taxon>
        <taxon>Echinostomata</taxon>
        <taxon>Echinostomatoidea</taxon>
        <taxon>Echinostomatidae</taxon>
        <taxon>Echinostoma</taxon>
    </lineage>
</organism>
<dbReference type="Proteomes" id="UP000272942">
    <property type="component" value="Unassembled WGS sequence"/>
</dbReference>
<dbReference type="InterPro" id="IPR039034">
    <property type="entry name" value="INPP4"/>
</dbReference>
<dbReference type="OrthoDB" id="159395at2759"/>
<keyword evidence="2" id="KW-0443">Lipid metabolism</keyword>
<dbReference type="PANTHER" id="PTHR12187">
    <property type="entry name" value="AGAP000124-PA"/>
    <property type="match status" value="1"/>
</dbReference>
<dbReference type="PANTHER" id="PTHR12187:SF11">
    <property type="entry name" value="PHOSPHATIDYLINOSITOL-3,4-BISPHOSPHATE 4-PHOSPHATASE"/>
    <property type="match status" value="1"/>
</dbReference>
<dbReference type="WBParaSite" id="ECPE_0000866901-mRNA-1">
    <property type="protein sequence ID" value="ECPE_0000866901-mRNA-1"/>
    <property type="gene ID" value="ECPE_0000866901"/>
</dbReference>
<keyword evidence="1" id="KW-0378">Hydrolase</keyword>
<dbReference type="GO" id="GO:0016316">
    <property type="term" value="F:phosphatidylinositol-3,4-bisphosphate 4-phosphatase activity"/>
    <property type="evidence" value="ECO:0007669"/>
    <property type="project" value="InterPro"/>
</dbReference>
<dbReference type="EMBL" id="UZAN01046250">
    <property type="protein sequence ID" value="VDP83933.1"/>
    <property type="molecule type" value="Genomic_DNA"/>
</dbReference>
<dbReference type="GO" id="GO:0005737">
    <property type="term" value="C:cytoplasm"/>
    <property type="evidence" value="ECO:0007669"/>
    <property type="project" value="TreeGrafter"/>
</dbReference>
<name>A0A183ANV8_9TREM</name>
<protein>
    <submittedName>
        <fullName evidence="3 5">Uncharacterized protein</fullName>
    </submittedName>
</protein>
<reference evidence="5" key="1">
    <citation type="submission" date="2016-06" db="UniProtKB">
        <authorList>
            <consortium name="WormBaseParasite"/>
        </authorList>
    </citation>
    <scope>IDENTIFICATION</scope>
</reference>
<evidence type="ECO:0000256" key="1">
    <source>
        <dbReference type="ARBA" id="ARBA00022801"/>
    </source>
</evidence>
<evidence type="ECO:0000256" key="2">
    <source>
        <dbReference type="ARBA" id="ARBA00023098"/>
    </source>
</evidence>
<reference evidence="3 4" key="2">
    <citation type="submission" date="2018-11" db="EMBL/GenBank/DDBJ databases">
        <authorList>
            <consortium name="Pathogen Informatics"/>
        </authorList>
    </citation>
    <scope>NUCLEOTIDE SEQUENCE [LARGE SCALE GENOMIC DNA]</scope>
    <source>
        <strain evidence="3 4">Egypt</strain>
    </source>
</reference>
<evidence type="ECO:0000313" key="5">
    <source>
        <dbReference type="WBParaSite" id="ECPE_0000866901-mRNA-1"/>
    </source>
</evidence>
<gene>
    <name evidence="3" type="ORF">ECPE_LOCUS8643</name>
</gene>
<evidence type="ECO:0000313" key="3">
    <source>
        <dbReference type="EMBL" id="VDP83933.1"/>
    </source>
</evidence>
<keyword evidence="4" id="KW-1185">Reference proteome</keyword>
<accession>A0A183ANV8</accession>
<proteinExistence type="predicted"/>
<evidence type="ECO:0000313" key="4">
    <source>
        <dbReference type="Proteomes" id="UP000272942"/>
    </source>
</evidence>
<dbReference type="AlphaFoldDB" id="A0A183ANV8"/>